<dbReference type="Proteomes" id="UP000289220">
    <property type="component" value="Unassembled WGS sequence"/>
</dbReference>
<proteinExistence type="predicted"/>
<organism evidence="2 3">
    <name type="scientific">Brevundimonas mediterranea</name>
    <dbReference type="NCBI Taxonomy" id="74329"/>
    <lineage>
        <taxon>Bacteria</taxon>
        <taxon>Pseudomonadati</taxon>
        <taxon>Pseudomonadota</taxon>
        <taxon>Alphaproteobacteria</taxon>
        <taxon>Caulobacterales</taxon>
        <taxon>Caulobacteraceae</taxon>
        <taxon>Brevundimonas</taxon>
    </lineage>
</organism>
<feature type="domain" description="HTH cro/C1-type" evidence="1">
    <location>
        <begin position="16"/>
        <end position="51"/>
    </location>
</feature>
<dbReference type="GO" id="GO:0003677">
    <property type="term" value="F:DNA binding"/>
    <property type="evidence" value="ECO:0007669"/>
    <property type="project" value="InterPro"/>
</dbReference>
<gene>
    <name evidence="2" type="ORF">BREV_BREV_00488</name>
</gene>
<reference evidence="2 3" key="1">
    <citation type="submission" date="2018-11" db="EMBL/GenBank/DDBJ databases">
        <authorList>
            <person name="Peiro R."/>
            <person name="Begona"/>
            <person name="Cbmso G."/>
            <person name="Lopez M."/>
            <person name="Gonzalez S."/>
            <person name="Sacristan E."/>
            <person name="Castillo E."/>
        </authorList>
    </citation>
    <scope>NUCLEOTIDE SEQUENCE [LARGE SCALE GENOMIC DNA]</scope>
    <source>
        <strain evidence="2">Brev_genome</strain>
    </source>
</reference>
<keyword evidence="3" id="KW-1185">Reference proteome</keyword>
<protein>
    <recommendedName>
        <fullName evidence="1">HTH cro/C1-type domain-containing protein</fullName>
    </recommendedName>
</protein>
<evidence type="ECO:0000313" key="3">
    <source>
        <dbReference type="Proteomes" id="UP000289220"/>
    </source>
</evidence>
<evidence type="ECO:0000259" key="1">
    <source>
        <dbReference type="PROSITE" id="PS50943"/>
    </source>
</evidence>
<dbReference type="InterPro" id="IPR001387">
    <property type="entry name" value="Cro/C1-type_HTH"/>
</dbReference>
<evidence type="ECO:0000313" key="2">
    <source>
        <dbReference type="EMBL" id="VDC51419.1"/>
    </source>
</evidence>
<sequence length="85" mass="9925">MESDSPLRWVRKTVFGVTQDTLAEIGGVSRPRVSRYENGEGDPPFDFMQRVRAEGRRRNPAFSADWFFEIPSDRAEHIRVREDLQ</sequence>
<comment type="caution">
    <text evidence="2">The sequence shown here is derived from an EMBL/GenBank/DDBJ whole genome shotgun (WGS) entry which is preliminary data.</text>
</comment>
<dbReference type="InterPro" id="IPR010982">
    <property type="entry name" value="Lambda_DNA-bd_dom_sf"/>
</dbReference>
<dbReference type="Gene3D" id="1.10.260.40">
    <property type="entry name" value="lambda repressor-like DNA-binding domains"/>
    <property type="match status" value="1"/>
</dbReference>
<dbReference type="SUPFAM" id="SSF47413">
    <property type="entry name" value="lambda repressor-like DNA-binding domains"/>
    <property type="match status" value="1"/>
</dbReference>
<dbReference type="Pfam" id="PF01381">
    <property type="entry name" value="HTH_3"/>
    <property type="match status" value="1"/>
</dbReference>
<dbReference type="AlphaFoldDB" id="A0A7Z8Y669"/>
<dbReference type="CDD" id="cd00093">
    <property type="entry name" value="HTH_XRE"/>
    <property type="match status" value="1"/>
</dbReference>
<dbReference type="EMBL" id="UXHF01000006">
    <property type="protein sequence ID" value="VDC51419.1"/>
    <property type="molecule type" value="Genomic_DNA"/>
</dbReference>
<dbReference type="PROSITE" id="PS50943">
    <property type="entry name" value="HTH_CROC1"/>
    <property type="match status" value="1"/>
</dbReference>
<accession>A0A7Z8Y669</accession>
<name>A0A7Z8Y669_9CAUL</name>